<keyword evidence="4" id="KW-1185">Reference proteome</keyword>
<accession>A0ABU8YR80</accession>
<evidence type="ECO:0000259" key="2">
    <source>
        <dbReference type="PROSITE" id="PS51371"/>
    </source>
</evidence>
<dbReference type="EMBL" id="JBBLXS010000278">
    <property type="protein sequence ID" value="MEK0186937.1"/>
    <property type="molecule type" value="Genomic_DNA"/>
</dbReference>
<comment type="caution">
    <text evidence="3">The sequence shown here is derived from an EMBL/GenBank/DDBJ whole genome shotgun (WGS) entry which is preliminary data.</text>
</comment>
<sequence length="337" mass="37822">MPINNPNGRIDNEFPEFQENRPLYWLKPTDTVAELDAMMDMYDVRHIPIIEPINPTSDEPRGELKAVISKTDLVKILTPPNNQYPIEFPLTPSQQSAVQQFTKDINAKRINEIPEFIALMSIPVKTLLLGNSTNGDVFDGLINRFKPDGQNVTLRYRTLFVYGANQLIVGQISYTDVLRKINDPPNYTQFLMASIDQNSLFKKANELTVLTENDNLLQARGILKGNSFTHIPITTPDGRFVTGVVDDVIVNTFLHPILLGAFAKLPLKDIMLPVNERNSVSPGDRTSKVIETFVPSNSKDRPTALVVCTTDPNSGKFTLEGIISYTDIFRGFQNWAN</sequence>
<keyword evidence="1" id="KW-0129">CBS domain</keyword>
<feature type="domain" description="CBS" evidence="2">
    <location>
        <begin position="19"/>
        <end position="86"/>
    </location>
</feature>
<reference evidence="3 4" key="1">
    <citation type="journal article" date="2020" name="Harmful Algae">
        <title>Molecular and morphological characterization of a novel dihydroanatoxin-a producing Microcoleus species (cyanobacteria) from the Russian River, California, USA.</title>
        <authorList>
            <person name="Conklin K.Y."/>
            <person name="Stancheva R."/>
            <person name="Otten T.G."/>
            <person name="Fadness R."/>
            <person name="Boyer G.L."/>
            <person name="Read B."/>
            <person name="Zhang X."/>
            <person name="Sheath R.G."/>
        </authorList>
    </citation>
    <scope>NUCLEOTIDE SEQUENCE [LARGE SCALE GENOMIC DNA]</scope>
    <source>
        <strain evidence="3 4">PTRS2</strain>
    </source>
</reference>
<name>A0ABU8YR80_9CYAN</name>
<evidence type="ECO:0000313" key="4">
    <source>
        <dbReference type="Proteomes" id="UP001384579"/>
    </source>
</evidence>
<dbReference type="SUPFAM" id="SSF54631">
    <property type="entry name" value="CBS-domain pair"/>
    <property type="match status" value="2"/>
</dbReference>
<proteinExistence type="predicted"/>
<dbReference type="Gene3D" id="3.10.580.10">
    <property type="entry name" value="CBS-domain"/>
    <property type="match status" value="1"/>
</dbReference>
<dbReference type="InterPro" id="IPR000644">
    <property type="entry name" value="CBS_dom"/>
</dbReference>
<evidence type="ECO:0000256" key="1">
    <source>
        <dbReference type="PROSITE-ProRule" id="PRU00703"/>
    </source>
</evidence>
<protein>
    <recommendedName>
        <fullName evidence="2">CBS domain-containing protein</fullName>
    </recommendedName>
</protein>
<dbReference type="Proteomes" id="UP001384579">
    <property type="component" value="Unassembled WGS sequence"/>
</dbReference>
<dbReference type="InterPro" id="IPR046342">
    <property type="entry name" value="CBS_dom_sf"/>
</dbReference>
<dbReference type="PROSITE" id="PS51371">
    <property type="entry name" value="CBS"/>
    <property type="match status" value="1"/>
</dbReference>
<gene>
    <name evidence="3" type="ORF">WMG39_19080</name>
</gene>
<organism evidence="3 4">
    <name type="scientific">Microcoleus anatoxicus PTRS2</name>
    <dbReference type="NCBI Taxonomy" id="2705321"/>
    <lineage>
        <taxon>Bacteria</taxon>
        <taxon>Bacillati</taxon>
        <taxon>Cyanobacteriota</taxon>
        <taxon>Cyanophyceae</taxon>
        <taxon>Oscillatoriophycideae</taxon>
        <taxon>Oscillatoriales</taxon>
        <taxon>Microcoleaceae</taxon>
        <taxon>Microcoleus</taxon>
        <taxon>Microcoleus anatoxicus</taxon>
    </lineage>
</organism>
<dbReference type="RefSeq" id="WP_340521115.1">
    <property type="nucleotide sequence ID" value="NZ_JBBLXS010000278.1"/>
</dbReference>
<dbReference type="SMART" id="SM00116">
    <property type="entry name" value="CBS"/>
    <property type="match status" value="2"/>
</dbReference>
<evidence type="ECO:0000313" key="3">
    <source>
        <dbReference type="EMBL" id="MEK0186937.1"/>
    </source>
</evidence>